<feature type="signal peptide" evidence="1">
    <location>
        <begin position="1"/>
        <end position="30"/>
    </location>
</feature>
<dbReference type="AlphaFoldDB" id="A0A4R4THV4"/>
<dbReference type="EMBL" id="SMKI01000059">
    <property type="protein sequence ID" value="TDC77197.1"/>
    <property type="molecule type" value="Genomic_DNA"/>
</dbReference>
<organism evidence="2 3">
    <name type="scientific">Streptomyces hainanensis</name>
    <dbReference type="NCBI Taxonomy" id="402648"/>
    <lineage>
        <taxon>Bacteria</taxon>
        <taxon>Bacillati</taxon>
        <taxon>Actinomycetota</taxon>
        <taxon>Actinomycetes</taxon>
        <taxon>Kitasatosporales</taxon>
        <taxon>Streptomycetaceae</taxon>
        <taxon>Streptomyces</taxon>
    </lineage>
</organism>
<dbReference type="Proteomes" id="UP000295345">
    <property type="component" value="Unassembled WGS sequence"/>
</dbReference>
<dbReference type="SUPFAM" id="SSF53850">
    <property type="entry name" value="Periplasmic binding protein-like II"/>
    <property type="match status" value="1"/>
</dbReference>
<comment type="caution">
    <text evidence="2">The sequence shown here is derived from an EMBL/GenBank/DDBJ whole genome shotgun (WGS) entry which is preliminary data.</text>
</comment>
<dbReference type="PANTHER" id="PTHR43649:SF14">
    <property type="entry name" value="BLR3389 PROTEIN"/>
    <property type="match status" value="1"/>
</dbReference>
<keyword evidence="3" id="KW-1185">Reference proteome</keyword>
<dbReference type="InterPro" id="IPR006059">
    <property type="entry name" value="SBP"/>
</dbReference>
<evidence type="ECO:0000313" key="3">
    <source>
        <dbReference type="Proteomes" id="UP000295345"/>
    </source>
</evidence>
<dbReference type="InterPro" id="IPR050490">
    <property type="entry name" value="Bact_solute-bd_prot1"/>
</dbReference>
<dbReference type="PANTHER" id="PTHR43649">
    <property type="entry name" value="ARABINOSE-BINDING PROTEIN-RELATED"/>
    <property type="match status" value="1"/>
</dbReference>
<sequence length="458" mass="47835">MVRTLTRRARATIGVAVAAAALAACGGSDADGDGGAVRLTISANAVLDGKNTEEAAWIEDWVIPAFEEEQRAAGVEVDVEFEPSGVDDEQFKTRLALDLQAGSGPDIMTLDGIWVGEFAQAGYLEPLPASAQPGGWDGWEQIPEAVQQLAAYDEQLYGIPWGTDGRVLFYNQELFAQAGLPAEWQPTSWAELLDAAEALGELDGVTPIQLNAGTAMGEATTMQGLLPLLAGAGEPIHDGTGWTGASQGLVAALGLYQDVYGGGLGDPVLQQETQGRDRSFQKFADDEIGILVEGDYFWRSVINPEGGTAPMEDRDDTVGWALIPAETPGAGVEGRDFASMSGGSVRAVNPASDQAELAYELLTFMNSAEAITAAAQDSARITAREDVNATVLADDPMLSFIADEVLPLTTFRPPLAEYPQVSVLLQEATGAVAAGDRTPAEAADEYAAGLGEVAGGAG</sequence>
<name>A0A4R4THV4_9ACTN</name>
<dbReference type="Pfam" id="PF01547">
    <property type="entry name" value="SBP_bac_1"/>
    <property type="match status" value="1"/>
</dbReference>
<reference evidence="2 3" key="1">
    <citation type="submission" date="2019-03" db="EMBL/GenBank/DDBJ databases">
        <title>Draft genome sequences of novel Actinobacteria.</title>
        <authorList>
            <person name="Sahin N."/>
            <person name="Ay H."/>
            <person name="Saygin H."/>
        </authorList>
    </citation>
    <scope>NUCLEOTIDE SEQUENCE [LARGE SCALE GENOMIC DNA]</scope>
    <source>
        <strain evidence="2 3">DSM 41900</strain>
    </source>
</reference>
<feature type="chain" id="PRO_5020983569" evidence="1">
    <location>
        <begin position="31"/>
        <end position="458"/>
    </location>
</feature>
<protein>
    <submittedName>
        <fullName evidence="2">Extracellular solute-binding protein</fullName>
    </submittedName>
</protein>
<evidence type="ECO:0000313" key="2">
    <source>
        <dbReference type="EMBL" id="TDC77197.1"/>
    </source>
</evidence>
<dbReference type="Gene3D" id="3.40.190.10">
    <property type="entry name" value="Periplasmic binding protein-like II"/>
    <property type="match status" value="2"/>
</dbReference>
<gene>
    <name evidence="2" type="ORF">E1283_07950</name>
</gene>
<accession>A0A4R4THV4</accession>
<proteinExistence type="predicted"/>
<dbReference type="RefSeq" id="WP_132817198.1">
    <property type="nucleotide sequence ID" value="NZ_SMKI01000059.1"/>
</dbReference>
<dbReference type="PROSITE" id="PS51257">
    <property type="entry name" value="PROKAR_LIPOPROTEIN"/>
    <property type="match status" value="1"/>
</dbReference>
<keyword evidence="1" id="KW-0732">Signal</keyword>
<evidence type="ECO:0000256" key="1">
    <source>
        <dbReference type="SAM" id="SignalP"/>
    </source>
</evidence>
<dbReference type="OrthoDB" id="3495561at2"/>